<accession>A0A948RVT9</accession>
<comment type="caution">
    <text evidence="3">The sequence shown here is derived from an EMBL/GenBank/DDBJ whole genome shotgun (WGS) entry which is preliminary data.</text>
</comment>
<feature type="modified residue" description="Phosphohistidine" evidence="1">
    <location>
        <position position="75"/>
    </location>
</feature>
<dbReference type="Proteomes" id="UP000777784">
    <property type="component" value="Unassembled WGS sequence"/>
</dbReference>
<dbReference type="SMART" id="SM00073">
    <property type="entry name" value="HPT"/>
    <property type="match status" value="1"/>
</dbReference>
<keyword evidence="1" id="KW-0597">Phosphoprotein</keyword>
<evidence type="ECO:0000256" key="1">
    <source>
        <dbReference type="PROSITE-ProRule" id="PRU00110"/>
    </source>
</evidence>
<feature type="domain" description="HPt" evidence="2">
    <location>
        <begin position="36"/>
        <end position="127"/>
    </location>
</feature>
<dbReference type="Pfam" id="PF01627">
    <property type="entry name" value="Hpt"/>
    <property type="match status" value="1"/>
</dbReference>
<dbReference type="AlphaFoldDB" id="A0A948RVT9"/>
<dbReference type="InterPro" id="IPR008207">
    <property type="entry name" value="Sig_transdc_His_kin_Hpt_dom"/>
</dbReference>
<sequence>MSYKSWDGGEIASGFWGSLSSYCGTSGDTMNIEDVLGDEYREMQEEYLVQIRSSLDQMKHDLDGGDLISIRRTSHSLKGSAGMFGYDRVGELGSQIEQAALAEDVIHIEPLLIELEETYQEIRQRAA</sequence>
<evidence type="ECO:0000313" key="3">
    <source>
        <dbReference type="EMBL" id="MBU2690901.1"/>
    </source>
</evidence>
<dbReference type="InterPro" id="IPR036641">
    <property type="entry name" value="HPT_dom_sf"/>
</dbReference>
<evidence type="ECO:0000259" key="2">
    <source>
        <dbReference type="PROSITE" id="PS50894"/>
    </source>
</evidence>
<gene>
    <name evidence="3" type="ORF">KJ970_08230</name>
</gene>
<proteinExistence type="predicted"/>
<dbReference type="PROSITE" id="PS50894">
    <property type="entry name" value="HPT"/>
    <property type="match status" value="1"/>
</dbReference>
<dbReference type="EMBL" id="JAHJDP010000042">
    <property type="protein sequence ID" value="MBU2690901.1"/>
    <property type="molecule type" value="Genomic_DNA"/>
</dbReference>
<name>A0A948RVT9_UNCEI</name>
<protein>
    <submittedName>
        <fullName evidence="3">Hpt domain-containing protein</fullName>
    </submittedName>
</protein>
<dbReference type="CDD" id="cd00088">
    <property type="entry name" value="HPT"/>
    <property type="match status" value="1"/>
</dbReference>
<organism evidence="3 4">
    <name type="scientific">Eiseniibacteriota bacterium</name>
    <dbReference type="NCBI Taxonomy" id="2212470"/>
    <lineage>
        <taxon>Bacteria</taxon>
        <taxon>Candidatus Eiseniibacteriota</taxon>
    </lineage>
</organism>
<reference evidence="3" key="1">
    <citation type="submission" date="2021-05" db="EMBL/GenBank/DDBJ databases">
        <title>Energy efficiency and biological interactions define the core microbiome of deep oligotrophic groundwater.</title>
        <authorList>
            <person name="Mehrshad M."/>
            <person name="Lopez-Fernandez M."/>
            <person name="Bell E."/>
            <person name="Bernier-Latmani R."/>
            <person name="Bertilsson S."/>
            <person name="Dopson M."/>
        </authorList>
    </citation>
    <scope>NUCLEOTIDE SEQUENCE</scope>
    <source>
        <strain evidence="3">Modern_marine.mb.64</strain>
    </source>
</reference>
<evidence type="ECO:0000313" key="4">
    <source>
        <dbReference type="Proteomes" id="UP000777784"/>
    </source>
</evidence>
<dbReference type="Gene3D" id="1.20.120.160">
    <property type="entry name" value="HPT domain"/>
    <property type="match status" value="1"/>
</dbReference>
<dbReference type="SUPFAM" id="SSF47226">
    <property type="entry name" value="Histidine-containing phosphotransfer domain, HPT domain"/>
    <property type="match status" value="1"/>
</dbReference>
<dbReference type="GO" id="GO:0000160">
    <property type="term" value="P:phosphorelay signal transduction system"/>
    <property type="evidence" value="ECO:0007669"/>
    <property type="project" value="InterPro"/>
</dbReference>